<feature type="transmembrane region" description="Helical" evidence="8">
    <location>
        <begin position="6"/>
        <end position="25"/>
    </location>
</feature>
<evidence type="ECO:0000256" key="2">
    <source>
        <dbReference type="ARBA" id="ARBA00004236"/>
    </source>
</evidence>
<dbReference type="InterPro" id="IPR027705">
    <property type="entry name" value="Flotillin_fam"/>
</dbReference>
<dbReference type="AlphaFoldDB" id="A0AAE9ZWB9"/>
<dbReference type="Gene3D" id="3.30.479.30">
    <property type="entry name" value="Band 7 domain"/>
    <property type="match status" value="1"/>
</dbReference>
<sequence>MPSYTILIGSGALVLFFFATIIAFATRYKRCPSDRLLVVYGKIAGGKSANCYHGGAAFVWPIIQGYQYLDLTPLPIDIRLEGALSKQNIRVNTPSTFTVGISTEPGIMENAAERMLGLGLNEIKELAKDIIFGQMRVVIATMDIEEINADRDKLIANISMGVEVELKKVGLRLINVNVQDITDASGYIDALGQEAASKAIAEAKVKVAQAHRDGDIGAAEAQRDQRVRVASADAVATEGENTAKVTVANSNAERRMKEAEAERLAITSEKVAQANALKDSYVAQEAAEKQRATKEKATQEANVIVPAQVNREKMIVDAEAKAEQIRRVQKGEADAVRLQKQAEADGLKAVKQAEADGLRFKLTAEADGTRLKMLAEAEGVEAVLKNKAKGFADLVAAFSSEEQAQLMLVIEQLPKLVEEQVKAVSNLKIDKVTVWDSGASKDGGKGATTNFLSGLIGSLPPLHEITKNVGVQLPEYLGKLTGEEPAVPKPSPKSKGENPDDPKSSV</sequence>
<feature type="coiled-coil region" evidence="6">
    <location>
        <begin position="242"/>
        <end position="302"/>
    </location>
</feature>
<organism evidence="11 12">
    <name type="scientific">Synoicihabitans lomoniglobus</name>
    <dbReference type="NCBI Taxonomy" id="2909285"/>
    <lineage>
        <taxon>Bacteria</taxon>
        <taxon>Pseudomonadati</taxon>
        <taxon>Verrucomicrobiota</taxon>
        <taxon>Opitutia</taxon>
        <taxon>Opitutales</taxon>
        <taxon>Opitutaceae</taxon>
        <taxon>Synoicihabitans</taxon>
    </lineage>
</organism>
<evidence type="ECO:0000259" key="10">
    <source>
        <dbReference type="Pfam" id="PF15975"/>
    </source>
</evidence>
<dbReference type="SUPFAM" id="SSF117892">
    <property type="entry name" value="Band 7/SPFH domain"/>
    <property type="match status" value="1"/>
</dbReference>
<evidence type="ECO:0000256" key="1">
    <source>
        <dbReference type="ARBA" id="ARBA00004167"/>
    </source>
</evidence>
<reference evidence="11" key="1">
    <citation type="submission" date="2023-03" db="EMBL/GenBank/DDBJ databases">
        <title>Lomoglobus Profundus gen. nov., sp. nov., a novel member of the phylum Verrucomicrobia, isolated from deep-marine sediment of South China Sea.</title>
        <authorList>
            <person name="Ahmad T."/>
            <person name="Ishaq S.E."/>
            <person name="Wang F."/>
        </authorList>
    </citation>
    <scope>NUCLEOTIDE SEQUENCE</scope>
    <source>
        <strain evidence="11">LMO-M01</strain>
    </source>
</reference>
<evidence type="ECO:0000256" key="4">
    <source>
        <dbReference type="ARBA" id="ARBA00022475"/>
    </source>
</evidence>
<dbReference type="RefSeq" id="WP_330929284.1">
    <property type="nucleotide sequence ID" value="NZ_CP119075.1"/>
</dbReference>
<evidence type="ECO:0000313" key="11">
    <source>
        <dbReference type="EMBL" id="WED65337.1"/>
    </source>
</evidence>
<evidence type="ECO:0000256" key="8">
    <source>
        <dbReference type="SAM" id="Phobius"/>
    </source>
</evidence>
<dbReference type="PANTHER" id="PTHR13806:SF31">
    <property type="entry name" value="FLOTILLIN-LIKE PROTEIN 1-RELATED"/>
    <property type="match status" value="1"/>
</dbReference>
<dbReference type="EMBL" id="CP119075">
    <property type="protein sequence ID" value="WED65337.1"/>
    <property type="molecule type" value="Genomic_DNA"/>
</dbReference>
<keyword evidence="8" id="KW-0812">Transmembrane</keyword>
<dbReference type="KEGG" id="slom:PXH66_00555"/>
<keyword evidence="8" id="KW-1133">Transmembrane helix</keyword>
<protein>
    <submittedName>
        <fullName evidence="11">SPFH domain-containing protein</fullName>
    </submittedName>
</protein>
<accession>A0AAE9ZWB9</accession>
<dbReference type="InterPro" id="IPR031905">
    <property type="entry name" value="Flotillin_C"/>
</dbReference>
<dbReference type="InterPro" id="IPR001107">
    <property type="entry name" value="Band_7"/>
</dbReference>
<feature type="domain" description="Band 7" evidence="9">
    <location>
        <begin position="33"/>
        <end position="211"/>
    </location>
</feature>
<keyword evidence="6" id="KW-0175">Coiled coil</keyword>
<feature type="region of interest" description="Disordered" evidence="7">
    <location>
        <begin position="480"/>
        <end position="506"/>
    </location>
</feature>
<dbReference type="Pfam" id="PF01145">
    <property type="entry name" value="Band_7"/>
    <property type="match status" value="1"/>
</dbReference>
<evidence type="ECO:0000256" key="7">
    <source>
        <dbReference type="SAM" id="MobiDB-lite"/>
    </source>
</evidence>
<evidence type="ECO:0000256" key="5">
    <source>
        <dbReference type="ARBA" id="ARBA00023136"/>
    </source>
</evidence>
<proteinExistence type="inferred from homology"/>
<feature type="domain" description="Flotillin C-terminal" evidence="10">
    <location>
        <begin position="353"/>
        <end position="469"/>
    </location>
</feature>
<evidence type="ECO:0000256" key="3">
    <source>
        <dbReference type="ARBA" id="ARBA00007161"/>
    </source>
</evidence>
<dbReference type="Pfam" id="PF15975">
    <property type="entry name" value="Flot"/>
    <property type="match status" value="1"/>
</dbReference>
<gene>
    <name evidence="11" type="ORF">PXH66_00555</name>
</gene>
<dbReference type="PANTHER" id="PTHR13806">
    <property type="entry name" value="FLOTILLIN-RELATED"/>
    <property type="match status" value="1"/>
</dbReference>
<evidence type="ECO:0000259" key="9">
    <source>
        <dbReference type="Pfam" id="PF01145"/>
    </source>
</evidence>
<comment type="subcellular location">
    <subcellularLocation>
        <location evidence="2">Cell membrane</location>
    </subcellularLocation>
    <subcellularLocation>
        <location evidence="1">Membrane</location>
        <topology evidence="1">Single-pass membrane protein</topology>
    </subcellularLocation>
</comment>
<dbReference type="CDD" id="cd03399">
    <property type="entry name" value="SPFH_flotillin"/>
    <property type="match status" value="1"/>
</dbReference>
<keyword evidence="5 8" id="KW-0472">Membrane</keyword>
<dbReference type="InterPro" id="IPR036013">
    <property type="entry name" value="Band_7/SPFH_dom_sf"/>
</dbReference>
<evidence type="ECO:0000313" key="12">
    <source>
        <dbReference type="Proteomes" id="UP001218638"/>
    </source>
</evidence>
<feature type="compositionally biased region" description="Basic and acidic residues" evidence="7">
    <location>
        <begin position="494"/>
        <end position="506"/>
    </location>
</feature>
<keyword evidence="12" id="KW-1185">Reference proteome</keyword>
<keyword evidence="4" id="KW-1003">Cell membrane</keyword>
<name>A0AAE9ZWB9_9BACT</name>
<evidence type="ECO:0000256" key="6">
    <source>
        <dbReference type="SAM" id="Coils"/>
    </source>
</evidence>
<comment type="similarity">
    <text evidence="3">Belongs to the band 7/mec-2 family. Flotillin subfamily.</text>
</comment>
<dbReference type="Proteomes" id="UP001218638">
    <property type="component" value="Chromosome"/>
</dbReference>
<dbReference type="GO" id="GO:0005886">
    <property type="term" value="C:plasma membrane"/>
    <property type="evidence" value="ECO:0007669"/>
    <property type="project" value="UniProtKB-SubCell"/>
</dbReference>